<reference evidence="1 2" key="1">
    <citation type="submission" date="2018-05" db="EMBL/GenBank/DDBJ databases">
        <title>Genomic Encyclopedia of Type Strains, Phase IV (KMG-IV): sequencing the most valuable type-strain genomes for metagenomic binning, comparative biology and taxonomic classification.</title>
        <authorList>
            <person name="Goeker M."/>
        </authorList>
    </citation>
    <scope>NUCLEOTIDE SEQUENCE [LARGE SCALE GENOMIC DNA]</scope>
    <source>
        <strain evidence="1 2">DSM 100333</strain>
    </source>
</reference>
<accession>A0A2U0U7J5</accession>
<protein>
    <submittedName>
        <fullName evidence="1">Uncharacterized protein</fullName>
    </submittedName>
</protein>
<sequence length="55" mass="6366">MAQTMQYNHIVKFMVIFHPANSPTIATEKLETHHSKYFLSILNHKKRPLNAISST</sequence>
<evidence type="ECO:0000313" key="1">
    <source>
        <dbReference type="EMBL" id="PVX53620.1"/>
    </source>
</evidence>
<gene>
    <name evidence="1" type="ORF">C7379_11045</name>
</gene>
<keyword evidence="2" id="KW-1185">Reference proteome</keyword>
<proteinExistence type="predicted"/>
<organism evidence="1 2">
    <name type="scientific">Hallella colorans</name>
    <dbReference type="NCBI Taxonomy" id="1703337"/>
    <lineage>
        <taxon>Bacteria</taxon>
        <taxon>Pseudomonadati</taxon>
        <taxon>Bacteroidota</taxon>
        <taxon>Bacteroidia</taxon>
        <taxon>Bacteroidales</taxon>
        <taxon>Prevotellaceae</taxon>
        <taxon>Hallella</taxon>
    </lineage>
</organism>
<dbReference type="EMBL" id="QENY01000010">
    <property type="protein sequence ID" value="PVX53620.1"/>
    <property type="molecule type" value="Genomic_DNA"/>
</dbReference>
<dbReference type="Proteomes" id="UP000245870">
    <property type="component" value="Unassembled WGS sequence"/>
</dbReference>
<comment type="caution">
    <text evidence="1">The sequence shown here is derived from an EMBL/GenBank/DDBJ whole genome shotgun (WGS) entry which is preliminary data.</text>
</comment>
<dbReference type="AlphaFoldDB" id="A0A2U0U7J5"/>
<name>A0A2U0U7J5_9BACT</name>
<evidence type="ECO:0000313" key="2">
    <source>
        <dbReference type="Proteomes" id="UP000245870"/>
    </source>
</evidence>